<keyword evidence="1" id="KW-0175">Coiled coil</keyword>
<organism evidence="2 3">
    <name type="scientific">Bradyrhizobium jicamae</name>
    <dbReference type="NCBI Taxonomy" id="280332"/>
    <lineage>
        <taxon>Bacteria</taxon>
        <taxon>Pseudomonadati</taxon>
        <taxon>Pseudomonadota</taxon>
        <taxon>Alphaproteobacteria</taxon>
        <taxon>Hyphomicrobiales</taxon>
        <taxon>Nitrobacteraceae</taxon>
        <taxon>Bradyrhizobium</taxon>
    </lineage>
</organism>
<protein>
    <submittedName>
        <fullName evidence="2">Uncharacterized protein</fullName>
    </submittedName>
</protein>
<feature type="coiled-coil region" evidence="1">
    <location>
        <begin position="3"/>
        <end position="59"/>
    </location>
</feature>
<keyword evidence="3" id="KW-1185">Reference proteome</keyword>
<dbReference type="EMBL" id="JAFCJH010000009">
    <property type="protein sequence ID" value="MBR0795942.1"/>
    <property type="molecule type" value="Genomic_DNA"/>
</dbReference>
<dbReference type="RefSeq" id="WP_212492565.1">
    <property type="nucleotide sequence ID" value="NZ_JAFCJH010000009.1"/>
</dbReference>
<evidence type="ECO:0000313" key="2">
    <source>
        <dbReference type="EMBL" id="MBR0795942.1"/>
    </source>
</evidence>
<dbReference type="Proteomes" id="UP001315278">
    <property type="component" value="Unassembled WGS sequence"/>
</dbReference>
<name>A0ABS5FGS3_9BRAD</name>
<reference evidence="3" key="1">
    <citation type="journal article" date="2021" name="ISME J.">
        <title>Evolutionary origin and ecological implication of a unique nif island in free-living Bradyrhizobium lineages.</title>
        <authorList>
            <person name="Tao J."/>
        </authorList>
    </citation>
    <scope>NUCLEOTIDE SEQUENCE [LARGE SCALE GENOMIC DNA]</scope>
    <source>
        <strain evidence="3">SZCCT0434</strain>
    </source>
</reference>
<proteinExistence type="predicted"/>
<evidence type="ECO:0000313" key="3">
    <source>
        <dbReference type="Proteomes" id="UP001315278"/>
    </source>
</evidence>
<sequence length="87" mass="9941">MTVRARNEKSRQLQLRLKRLQARASTVGADDRAQLCALLDDIQTLRDLLMRECAQLDEEINRAMFRATAITAYGRGVQAVRAMRRGH</sequence>
<gene>
    <name evidence="2" type="ORF">JQ615_11115</name>
</gene>
<accession>A0ABS5FGS3</accession>
<evidence type="ECO:0000256" key="1">
    <source>
        <dbReference type="SAM" id="Coils"/>
    </source>
</evidence>
<comment type="caution">
    <text evidence="2">The sequence shown here is derived from an EMBL/GenBank/DDBJ whole genome shotgun (WGS) entry which is preliminary data.</text>
</comment>